<dbReference type="InterPro" id="IPR011990">
    <property type="entry name" value="TPR-like_helical_dom_sf"/>
</dbReference>
<feature type="domain" description="J" evidence="3">
    <location>
        <begin position="358"/>
        <end position="419"/>
    </location>
</feature>
<dbReference type="PANTHER" id="PTHR44200:SF1">
    <property type="entry name" value="DNAJ HOMOLOG SUBFAMILY C MEMBER 7"/>
    <property type="match status" value="1"/>
</dbReference>
<dbReference type="InterPro" id="IPR019734">
    <property type="entry name" value="TPR_rpt"/>
</dbReference>
<dbReference type="InterPro" id="IPR036869">
    <property type="entry name" value="J_dom_sf"/>
</dbReference>
<name>S8EGG7_FOMSC</name>
<dbReference type="SMART" id="SM00028">
    <property type="entry name" value="TPR"/>
    <property type="match status" value="5"/>
</dbReference>
<evidence type="ECO:0000259" key="3">
    <source>
        <dbReference type="PROSITE" id="PS50076"/>
    </source>
</evidence>
<evidence type="ECO:0000313" key="5">
    <source>
        <dbReference type="Proteomes" id="UP000015241"/>
    </source>
</evidence>
<dbReference type="SUPFAM" id="SSF48452">
    <property type="entry name" value="TPR-like"/>
    <property type="match status" value="1"/>
</dbReference>
<protein>
    <recommendedName>
        <fullName evidence="3">J domain-containing protein</fullName>
    </recommendedName>
</protein>
<dbReference type="OrthoDB" id="10250354at2759"/>
<evidence type="ECO:0000256" key="1">
    <source>
        <dbReference type="SAM" id="Coils"/>
    </source>
</evidence>
<dbReference type="CDD" id="cd06257">
    <property type="entry name" value="DnaJ"/>
    <property type="match status" value="1"/>
</dbReference>
<dbReference type="SMART" id="SM00271">
    <property type="entry name" value="DnaJ"/>
    <property type="match status" value="1"/>
</dbReference>
<dbReference type="STRING" id="743788.S8EGG7"/>
<evidence type="ECO:0000313" key="4">
    <source>
        <dbReference type="EMBL" id="EPT02284.1"/>
    </source>
</evidence>
<feature type="coiled-coil region" evidence="1">
    <location>
        <begin position="79"/>
        <end position="106"/>
    </location>
</feature>
<evidence type="ECO:0000256" key="2">
    <source>
        <dbReference type="SAM" id="MobiDB-lite"/>
    </source>
</evidence>
<feature type="region of interest" description="Disordered" evidence="2">
    <location>
        <begin position="410"/>
        <end position="429"/>
    </location>
</feature>
<keyword evidence="1" id="KW-0175">Coiled coil</keyword>
<dbReference type="AlphaFoldDB" id="S8EGG7"/>
<dbReference type="InterPro" id="IPR001623">
    <property type="entry name" value="DnaJ_domain"/>
</dbReference>
<feature type="compositionally biased region" description="Basic and acidic residues" evidence="2">
    <location>
        <begin position="410"/>
        <end position="420"/>
    </location>
</feature>
<dbReference type="Gene3D" id="1.25.40.10">
    <property type="entry name" value="Tetratricopeptide repeat domain"/>
    <property type="match status" value="1"/>
</dbReference>
<dbReference type="SUPFAM" id="SSF46565">
    <property type="entry name" value="Chaperone J-domain"/>
    <property type="match status" value="1"/>
</dbReference>
<dbReference type="InParanoid" id="S8EGG7"/>
<dbReference type="PANTHER" id="PTHR44200">
    <property type="entry name" value="DNAJ HOMOLOG SUBFAMILY C MEMBER 7"/>
    <property type="match status" value="1"/>
</dbReference>
<proteinExistence type="predicted"/>
<dbReference type="Gene3D" id="1.10.287.110">
    <property type="entry name" value="DnaJ domain"/>
    <property type="match status" value="1"/>
</dbReference>
<dbReference type="Pfam" id="PF00226">
    <property type="entry name" value="DnaJ"/>
    <property type="match status" value="1"/>
</dbReference>
<keyword evidence="5" id="KW-1185">Reference proteome</keyword>
<organism evidence="4 5">
    <name type="scientific">Fomitopsis schrenkii</name>
    <name type="common">Brown rot fungus</name>
    <dbReference type="NCBI Taxonomy" id="2126942"/>
    <lineage>
        <taxon>Eukaryota</taxon>
        <taxon>Fungi</taxon>
        <taxon>Dikarya</taxon>
        <taxon>Basidiomycota</taxon>
        <taxon>Agaricomycotina</taxon>
        <taxon>Agaricomycetes</taxon>
        <taxon>Polyporales</taxon>
        <taxon>Fomitopsis</taxon>
    </lineage>
</organism>
<dbReference type="EMBL" id="KE504136">
    <property type="protein sequence ID" value="EPT02284.1"/>
    <property type="molecule type" value="Genomic_DNA"/>
</dbReference>
<dbReference type="InterPro" id="IPR052758">
    <property type="entry name" value="SRC_co-chaperone"/>
</dbReference>
<gene>
    <name evidence="4" type="ORF">FOMPIDRAFT_1118463</name>
</gene>
<accession>S8EGG7</accession>
<dbReference type="PRINTS" id="PR00625">
    <property type="entry name" value="JDOMAIN"/>
</dbReference>
<reference evidence="4 5" key="1">
    <citation type="journal article" date="2012" name="Science">
        <title>The Paleozoic origin of enzymatic lignin decomposition reconstructed from 31 fungal genomes.</title>
        <authorList>
            <person name="Floudas D."/>
            <person name="Binder M."/>
            <person name="Riley R."/>
            <person name="Barry K."/>
            <person name="Blanchette R.A."/>
            <person name="Henrissat B."/>
            <person name="Martinez A.T."/>
            <person name="Otillar R."/>
            <person name="Spatafora J.W."/>
            <person name="Yadav J.S."/>
            <person name="Aerts A."/>
            <person name="Benoit I."/>
            <person name="Boyd A."/>
            <person name="Carlson A."/>
            <person name="Copeland A."/>
            <person name="Coutinho P.M."/>
            <person name="de Vries R.P."/>
            <person name="Ferreira P."/>
            <person name="Findley K."/>
            <person name="Foster B."/>
            <person name="Gaskell J."/>
            <person name="Glotzer D."/>
            <person name="Gorecki P."/>
            <person name="Heitman J."/>
            <person name="Hesse C."/>
            <person name="Hori C."/>
            <person name="Igarashi K."/>
            <person name="Jurgens J.A."/>
            <person name="Kallen N."/>
            <person name="Kersten P."/>
            <person name="Kohler A."/>
            <person name="Kuees U."/>
            <person name="Kumar T.K.A."/>
            <person name="Kuo A."/>
            <person name="LaButti K."/>
            <person name="Larrondo L.F."/>
            <person name="Lindquist E."/>
            <person name="Ling A."/>
            <person name="Lombard V."/>
            <person name="Lucas S."/>
            <person name="Lundell T."/>
            <person name="Martin R."/>
            <person name="McLaughlin D.J."/>
            <person name="Morgenstern I."/>
            <person name="Morin E."/>
            <person name="Murat C."/>
            <person name="Nagy L.G."/>
            <person name="Nolan M."/>
            <person name="Ohm R.A."/>
            <person name="Patyshakuliyeva A."/>
            <person name="Rokas A."/>
            <person name="Ruiz-Duenas F.J."/>
            <person name="Sabat G."/>
            <person name="Salamov A."/>
            <person name="Samejima M."/>
            <person name="Schmutz J."/>
            <person name="Slot J.C."/>
            <person name="St John F."/>
            <person name="Stenlid J."/>
            <person name="Sun H."/>
            <person name="Sun S."/>
            <person name="Syed K."/>
            <person name="Tsang A."/>
            <person name="Wiebenga A."/>
            <person name="Young D."/>
            <person name="Pisabarro A."/>
            <person name="Eastwood D.C."/>
            <person name="Martin F."/>
            <person name="Cullen D."/>
            <person name="Grigoriev I.V."/>
            <person name="Hibbett D.S."/>
        </authorList>
    </citation>
    <scope>NUCLEOTIDE SEQUENCE</scope>
    <source>
        <strain evidence="5">FP-58527</strain>
    </source>
</reference>
<dbReference type="PROSITE" id="PS50076">
    <property type="entry name" value="DNAJ_2"/>
    <property type="match status" value="1"/>
</dbReference>
<sequence>MSPTERDPFAGAFFRSRGEAFVSKRDYAAALSDFQQAYGLLKFAVPATAAPVLVKIARCRLCLESHSSALLAVQEALAIDSANDAARALKRRLLQIQETEETLRQERAAARWHVARSTWNACVQLYEEEGCPVPIELRCWKVYLTVFERNWEEAQSAANTIFEDAPQAISAILAKINVHFLVGDLQQALWLARDGLKSAPDSVPLKALHKKVKDVCNLKARGGIQMECREYTAALQCWKDALVLIPDLPEDGGGGPLRAIMLYNQAQAEAELQQFADALRSIDASLKLDGIRWTTYRLRGHIHSALHLFDLSVDDLKTALQKITLKAYGATASDISQLHQELTKAEKCVAHANASPKDYYKILQLSPTCSQADIRKAYKVQMLKHHPDKGGVEAQFKLVNEAYTTLSDPGSRRIYDDQRLRQPRRSAPH</sequence>
<dbReference type="eggNOG" id="KOG0550">
    <property type="taxonomic scope" value="Eukaryota"/>
</dbReference>
<dbReference type="Proteomes" id="UP000015241">
    <property type="component" value="Unassembled WGS sequence"/>
</dbReference>
<dbReference type="HOGENOM" id="CLU_015935_3_0_1"/>